<keyword evidence="2" id="KW-1185">Reference proteome</keyword>
<dbReference type="Proteomes" id="UP001055811">
    <property type="component" value="Linkage Group LG04"/>
</dbReference>
<reference evidence="2" key="1">
    <citation type="journal article" date="2022" name="Mol. Ecol. Resour.">
        <title>The genomes of chicory, endive, great burdock and yacon provide insights into Asteraceae palaeo-polyploidization history and plant inulin production.</title>
        <authorList>
            <person name="Fan W."/>
            <person name="Wang S."/>
            <person name="Wang H."/>
            <person name="Wang A."/>
            <person name="Jiang F."/>
            <person name="Liu H."/>
            <person name="Zhao H."/>
            <person name="Xu D."/>
            <person name="Zhang Y."/>
        </authorList>
    </citation>
    <scope>NUCLEOTIDE SEQUENCE [LARGE SCALE GENOMIC DNA]</scope>
    <source>
        <strain evidence="2">cv. Punajuju</strain>
    </source>
</reference>
<gene>
    <name evidence="1" type="ORF">L2E82_21244</name>
</gene>
<comment type="caution">
    <text evidence="1">The sequence shown here is derived from an EMBL/GenBank/DDBJ whole genome shotgun (WGS) entry which is preliminary data.</text>
</comment>
<organism evidence="1 2">
    <name type="scientific">Cichorium intybus</name>
    <name type="common">Chicory</name>
    <dbReference type="NCBI Taxonomy" id="13427"/>
    <lineage>
        <taxon>Eukaryota</taxon>
        <taxon>Viridiplantae</taxon>
        <taxon>Streptophyta</taxon>
        <taxon>Embryophyta</taxon>
        <taxon>Tracheophyta</taxon>
        <taxon>Spermatophyta</taxon>
        <taxon>Magnoliopsida</taxon>
        <taxon>eudicotyledons</taxon>
        <taxon>Gunneridae</taxon>
        <taxon>Pentapetalae</taxon>
        <taxon>asterids</taxon>
        <taxon>campanulids</taxon>
        <taxon>Asterales</taxon>
        <taxon>Asteraceae</taxon>
        <taxon>Cichorioideae</taxon>
        <taxon>Cichorieae</taxon>
        <taxon>Cichoriinae</taxon>
        <taxon>Cichorium</taxon>
    </lineage>
</organism>
<dbReference type="EMBL" id="CM042012">
    <property type="protein sequence ID" value="KAI3750578.1"/>
    <property type="molecule type" value="Genomic_DNA"/>
</dbReference>
<evidence type="ECO:0000313" key="1">
    <source>
        <dbReference type="EMBL" id="KAI3750578.1"/>
    </source>
</evidence>
<protein>
    <submittedName>
        <fullName evidence="1">Uncharacterized protein</fullName>
    </submittedName>
</protein>
<proteinExistence type="predicted"/>
<evidence type="ECO:0000313" key="2">
    <source>
        <dbReference type="Proteomes" id="UP001055811"/>
    </source>
</evidence>
<sequence>MNSQCRKVLRDEESSKKKRKNPGNSGADVRGTRKAQQQQSRFRALREEELQGPPSRTRASLKRRLHEPSSSKKLKVEKKLNQEDVSRNGKTHVDIEPEDVHAPNTEDPLGAPSINQSLPDKQTLEHVIDTLQRKDVYEIFAEPVDPEEVEDYYEIIEEPMDFGTMRAKLHEGMYASLQQFEHDVFLITGNAMHFNSSGTVFFRQAHAIHKLAKRVFHVLKTNPENFESEFSGTRRRSCRRSLDESFLKTSETTRGSRDAKRCDSIEADRRSTYKPQLDLNNDKPSKSLIYLNQPEHGYRKSLMQFVKDLGPTAQMVAKRKLQMLGDASISDHQTKRQDSRIQFGQTKNLILFGCRHPVLNDDKQDSPVTGITKIGSIATQNRIMTRDQDSSFLTSQFLRTTSNGTDRDESSRSSGYMDSDVTSTRGLFTRVLMPHAALDLGFLKSKMHGDDEWRRRI</sequence>
<reference evidence="1 2" key="2">
    <citation type="journal article" date="2022" name="Mol. Ecol. Resour.">
        <title>The genomes of chicory, endive, great burdock and yacon provide insights into Asteraceae paleo-polyploidization history and plant inulin production.</title>
        <authorList>
            <person name="Fan W."/>
            <person name="Wang S."/>
            <person name="Wang H."/>
            <person name="Wang A."/>
            <person name="Jiang F."/>
            <person name="Liu H."/>
            <person name="Zhao H."/>
            <person name="Xu D."/>
            <person name="Zhang Y."/>
        </authorList>
    </citation>
    <scope>NUCLEOTIDE SEQUENCE [LARGE SCALE GENOMIC DNA]</scope>
    <source>
        <strain evidence="2">cv. Punajuju</strain>
        <tissue evidence="1">Leaves</tissue>
    </source>
</reference>
<accession>A0ACB9DV59</accession>
<name>A0ACB9DV59_CICIN</name>